<evidence type="ECO:0000313" key="7">
    <source>
        <dbReference type="Proteomes" id="UP000694580"/>
    </source>
</evidence>
<feature type="compositionally biased region" description="Basic residues" evidence="4">
    <location>
        <begin position="223"/>
        <end position="232"/>
    </location>
</feature>
<reference evidence="6" key="3">
    <citation type="submission" date="2025-09" db="UniProtKB">
        <authorList>
            <consortium name="Ensembl"/>
        </authorList>
    </citation>
    <scope>IDENTIFICATION</scope>
</reference>
<evidence type="ECO:0000256" key="2">
    <source>
        <dbReference type="ARBA" id="ARBA00023125"/>
    </source>
</evidence>
<dbReference type="Proteomes" id="UP000694580">
    <property type="component" value="Chromosome 6"/>
</dbReference>
<keyword evidence="2" id="KW-0238">DNA-binding</keyword>
<organism evidence="6 7">
    <name type="scientific">Denticeps clupeoides</name>
    <name type="common">denticle herring</name>
    <dbReference type="NCBI Taxonomy" id="299321"/>
    <lineage>
        <taxon>Eukaryota</taxon>
        <taxon>Metazoa</taxon>
        <taxon>Chordata</taxon>
        <taxon>Craniata</taxon>
        <taxon>Vertebrata</taxon>
        <taxon>Euteleostomi</taxon>
        <taxon>Actinopterygii</taxon>
        <taxon>Neopterygii</taxon>
        <taxon>Teleostei</taxon>
        <taxon>Clupei</taxon>
        <taxon>Clupeiformes</taxon>
        <taxon>Denticipitoidei</taxon>
        <taxon>Denticipitidae</taxon>
        <taxon>Denticeps</taxon>
    </lineage>
</organism>
<sequence>MGPKKVVAKADEVPSPEVTEEAVKGKTDDLKSDKPVGVRKVSAHPPTMVMVKEALKELDSRKGVSVQAVRGYITEKYQTVDAIRLKYMVRRALLKGLETGAIVRPANSTTTGVQGRFRLAARNKPKEPKAKENSNPNIEKAPASPAQEKASKGVAAAAKKPKAKRSAEGGEEEAKPKTKAAKASKVTTKPEAEPVVLKKAKKTKNQEASEDGGDETATAPAKSKGRRGKKAV</sequence>
<feature type="region of interest" description="Disordered" evidence="4">
    <location>
        <begin position="111"/>
        <end position="232"/>
    </location>
</feature>
<dbReference type="AlphaFoldDB" id="A0AAY4C1W3"/>
<reference evidence="6" key="2">
    <citation type="submission" date="2025-08" db="UniProtKB">
        <authorList>
            <consortium name="Ensembl"/>
        </authorList>
    </citation>
    <scope>IDENTIFICATION</scope>
</reference>
<dbReference type="PROSITE" id="PS51504">
    <property type="entry name" value="H15"/>
    <property type="match status" value="1"/>
</dbReference>
<feature type="region of interest" description="Disordered" evidence="4">
    <location>
        <begin position="1"/>
        <end position="39"/>
    </location>
</feature>
<evidence type="ECO:0000256" key="1">
    <source>
        <dbReference type="ARBA" id="ARBA00022454"/>
    </source>
</evidence>
<dbReference type="GO" id="GO:0003677">
    <property type="term" value="F:DNA binding"/>
    <property type="evidence" value="ECO:0007669"/>
    <property type="project" value="UniProtKB-KW"/>
</dbReference>
<dbReference type="InterPro" id="IPR036388">
    <property type="entry name" value="WH-like_DNA-bd_sf"/>
</dbReference>
<dbReference type="InterPro" id="IPR036390">
    <property type="entry name" value="WH_DNA-bd_sf"/>
</dbReference>
<accession>A0AAY4C1W3</accession>
<gene>
    <name evidence="6" type="primary">LOC114792212</name>
</gene>
<protein>
    <recommendedName>
        <fullName evidence="5">H15 domain-containing protein</fullName>
    </recommendedName>
</protein>
<dbReference type="GO" id="GO:0006334">
    <property type="term" value="P:nucleosome assembly"/>
    <property type="evidence" value="ECO:0007669"/>
    <property type="project" value="InterPro"/>
</dbReference>
<evidence type="ECO:0000256" key="4">
    <source>
        <dbReference type="SAM" id="MobiDB-lite"/>
    </source>
</evidence>
<evidence type="ECO:0000256" key="3">
    <source>
        <dbReference type="ARBA" id="ARBA00023242"/>
    </source>
</evidence>
<feature type="compositionally biased region" description="Basic and acidic residues" evidence="4">
    <location>
        <begin position="21"/>
        <end position="36"/>
    </location>
</feature>
<feature type="compositionally biased region" description="Basic and acidic residues" evidence="4">
    <location>
        <begin position="165"/>
        <end position="176"/>
    </location>
</feature>
<keyword evidence="1" id="KW-0158">Chromosome</keyword>
<evidence type="ECO:0000313" key="6">
    <source>
        <dbReference type="Ensembl" id="ENSDCDP00010026506.1"/>
    </source>
</evidence>
<reference evidence="6 7" key="1">
    <citation type="submission" date="2020-06" db="EMBL/GenBank/DDBJ databases">
        <authorList>
            <consortium name="Wellcome Sanger Institute Data Sharing"/>
        </authorList>
    </citation>
    <scope>NUCLEOTIDE SEQUENCE [LARGE SCALE GENOMIC DNA]</scope>
</reference>
<dbReference type="Pfam" id="PF00538">
    <property type="entry name" value="Linker_histone"/>
    <property type="match status" value="1"/>
</dbReference>
<dbReference type="Gene3D" id="1.10.10.10">
    <property type="entry name" value="Winged helix-like DNA-binding domain superfamily/Winged helix DNA-binding domain"/>
    <property type="match status" value="1"/>
</dbReference>
<dbReference type="Ensembl" id="ENSDCDT00010032814.1">
    <property type="protein sequence ID" value="ENSDCDP00010026506.1"/>
    <property type="gene ID" value="ENSDCDG00010016802.1"/>
</dbReference>
<name>A0AAY4C1W3_9TELE</name>
<dbReference type="GeneTree" id="ENSGT00940000160900"/>
<proteinExistence type="predicted"/>
<dbReference type="GO" id="GO:0005634">
    <property type="term" value="C:nucleus"/>
    <property type="evidence" value="ECO:0007669"/>
    <property type="project" value="UniProtKB-ARBA"/>
</dbReference>
<keyword evidence="7" id="KW-1185">Reference proteome</keyword>
<dbReference type="CDD" id="cd00073">
    <property type="entry name" value="H15"/>
    <property type="match status" value="1"/>
</dbReference>
<evidence type="ECO:0000259" key="5">
    <source>
        <dbReference type="PROSITE" id="PS51504"/>
    </source>
</evidence>
<feature type="domain" description="H15" evidence="5">
    <location>
        <begin position="43"/>
        <end position="121"/>
    </location>
</feature>
<dbReference type="SUPFAM" id="SSF46785">
    <property type="entry name" value="Winged helix' DNA-binding domain"/>
    <property type="match status" value="1"/>
</dbReference>
<dbReference type="SMART" id="SM00526">
    <property type="entry name" value="H15"/>
    <property type="match status" value="1"/>
</dbReference>
<keyword evidence="3" id="KW-0539">Nucleus</keyword>
<dbReference type="FunFam" id="1.10.10.10:FF:000393">
    <property type="entry name" value="Oocyte-specific H1 histone"/>
    <property type="match status" value="1"/>
</dbReference>
<dbReference type="GO" id="GO:0000786">
    <property type="term" value="C:nucleosome"/>
    <property type="evidence" value="ECO:0007669"/>
    <property type="project" value="InterPro"/>
</dbReference>
<dbReference type="InterPro" id="IPR005818">
    <property type="entry name" value="Histone_H1/H5_H15"/>
</dbReference>